<dbReference type="Pfam" id="PF00069">
    <property type="entry name" value="Pkinase"/>
    <property type="match status" value="1"/>
</dbReference>
<dbReference type="Gene3D" id="1.10.510.10">
    <property type="entry name" value="Transferase(Phosphotransferase) domain 1"/>
    <property type="match status" value="1"/>
</dbReference>
<sequence length="370" mass="41015">VLAVSQNEIVLEDLLSTETFALPRSDLDSMDGSGEDYLTPDYIASAFEPDFILSMDEPSFSVEKAVIPPLPPSTPSPDQSVVAAIEVVQQDEHTMCAPCFESCCVRLECSISPVIDSIVTLQSFCARRCPLSQRENGSKRTCEYPLSSLSHSWSFPPPPFLSSSPPFTPSSRTDWSRSLLSLSLPTMAVRNPRELHDLNQYKPGMVLGGRWSIMKLLDEGGFGRVYQVSDLKKPGNFAALKIESINMDGGSAIKLEKSALSQIHKRGYKSHVPLLYRTSKRRNICYMIVTLLGENLKRIKDKYFPGGYTLRTWSRIAIQCLFSIKVVHDAGFVHRDIKACNFMLGAATPKEQAVGIRRQAKSQSVQGETG</sequence>
<dbReference type="Proteomes" id="UP001328107">
    <property type="component" value="Unassembled WGS sequence"/>
</dbReference>
<dbReference type="InterPro" id="IPR050235">
    <property type="entry name" value="CK1_Ser-Thr_kinase"/>
</dbReference>
<evidence type="ECO:0000259" key="2">
    <source>
        <dbReference type="PROSITE" id="PS50011"/>
    </source>
</evidence>
<dbReference type="InterPro" id="IPR008271">
    <property type="entry name" value="Ser/Thr_kinase_AS"/>
</dbReference>
<comment type="caution">
    <text evidence="3">The sequence shown here is derived from an EMBL/GenBank/DDBJ whole genome shotgun (WGS) entry which is preliminary data.</text>
</comment>
<dbReference type="SUPFAM" id="SSF56112">
    <property type="entry name" value="Protein kinase-like (PK-like)"/>
    <property type="match status" value="1"/>
</dbReference>
<dbReference type="InterPro" id="IPR011009">
    <property type="entry name" value="Kinase-like_dom_sf"/>
</dbReference>
<dbReference type="PROSITE" id="PS50011">
    <property type="entry name" value="PROTEIN_KINASE_DOM"/>
    <property type="match status" value="1"/>
</dbReference>
<feature type="domain" description="Protein kinase" evidence="2">
    <location>
        <begin position="211"/>
        <end position="370"/>
    </location>
</feature>
<evidence type="ECO:0000313" key="4">
    <source>
        <dbReference type="Proteomes" id="UP001328107"/>
    </source>
</evidence>
<organism evidence="3 4">
    <name type="scientific">Pristionchus mayeri</name>
    <dbReference type="NCBI Taxonomy" id="1317129"/>
    <lineage>
        <taxon>Eukaryota</taxon>
        <taxon>Metazoa</taxon>
        <taxon>Ecdysozoa</taxon>
        <taxon>Nematoda</taxon>
        <taxon>Chromadorea</taxon>
        <taxon>Rhabditida</taxon>
        <taxon>Rhabditina</taxon>
        <taxon>Diplogasteromorpha</taxon>
        <taxon>Diplogasteroidea</taxon>
        <taxon>Neodiplogasteridae</taxon>
        <taxon>Pristionchus</taxon>
    </lineage>
</organism>
<proteinExistence type="predicted"/>
<feature type="non-terminal residue" evidence="3">
    <location>
        <position position="1"/>
    </location>
</feature>
<dbReference type="EC" id="2.7.11.1" evidence="1"/>
<name>A0AAN4ZRF3_9BILA</name>
<evidence type="ECO:0000313" key="3">
    <source>
        <dbReference type="EMBL" id="GMR41805.1"/>
    </source>
</evidence>
<dbReference type="GO" id="GO:0005524">
    <property type="term" value="F:ATP binding"/>
    <property type="evidence" value="ECO:0007669"/>
    <property type="project" value="InterPro"/>
</dbReference>
<dbReference type="PROSITE" id="PS00108">
    <property type="entry name" value="PROTEIN_KINASE_ST"/>
    <property type="match status" value="1"/>
</dbReference>
<dbReference type="PANTHER" id="PTHR11909">
    <property type="entry name" value="CASEIN KINASE-RELATED"/>
    <property type="match status" value="1"/>
</dbReference>
<keyword evidence="4" id="KW-1185">Reference proteome</keyword>
<gene>
    <name evidence="3" type="ORF">PMAYCL1PPCAC_12000</name>
</gene>
<protein>
    <recommendedName>
        <fullName evidence="1">non-specific serine/threonine protein kinase</fullName>
        <ecNumber evidence="1">2.7.11.1</ecNumber>
    </recommendedName>
</protein>
<evidence type="ECO:0000256" key="1">
    <source>
        <dbReference type="ARBA" id="ARBA00012513"/>
    </source>
</evidence>
<dbReference type="GO" id="GO:0004674">
    <property type="term" value="F:protein serine/threonine kinase activity"/>
    <property type="evidence" value="ECO:0007669"/>
    <property type="project" value="UniProtKB-EC"/>
</dbReference>
<reference evidence="4" key="1">
    <citation type="submission" date="2022-10" db="EMBL/GenBank/DDBJ databases">
        <title>Genome assembly of Pristionchus species.</title>
        <authorList>
            <person name="Yoshida K."/>
            <person name="Sommer R.J."/>
        </authorList>
    </citation>
    <scope>NUCLEOTIDE SEQUENCE [LARGE SCALE GENOMIC DNA]</scope>
    <source>
        <strain evidence="4">RS5460</strain>
    </source>
</reference>
<dbReference type="AlphaFoldDB" id="A0AAN4ZRF3"/>
<accession>A0AAN4ZRF3</accession>
<dbReference type="EMBL" id="BTRK01000003">
    <property type="protein sequence ID" value="GMR41805.1"/>
    <property type="molecule type" value="Genomic_DNA"/>
</dbReference>
<dbReference type="InterPro" id="IPR000719">
    <property type="entry name" value="Prot_kinase_dom"/>
</dbReference>